<dbReference type="EMBL" id="MT144442">
    <property type="protein sequence ID" value="QJA53694.1"/>
    <property type="molecule type" value="Genomic_DNA"/>
</dbReference>
<name>A0A6H2A1K1_9ZZZZ</name>
<reference evidence="2" key="1">
    <citation type="submission" date="2020-03" db="EMBL/GenBank/DDBJ databases">
        <title>The deep terrestrial virosphere.</title>
        <authorList>
            <person name="Holmfeldt K."/>
            <person name="Nilsson E."/>
            <person name="Simone D."/>
            <person name="Lopez-Fernandez M."/>
            <person name="Wu X."/>
            <person name="de Brujin I."/>
            <person name="Lundin D."/>
            <person name="Andersson A."/>
            <person name="Bertilsson S."/>
            <person name="Dopson M."/>
        </authorList>
    </citation>
    <scope>NUCLEOTIDE SEQUENCE</scope>
    <source>
        <strain evidence="2">TM448A03789</strain>
    </source>
</reference>
<proteinExistence type="predicted"/>
<sequence>MKWFKHLTDSHANGKMRQILRKHGLEGYAFCWVCRELIGKEGNGKYRINSEKEWKLTLKDITGLTEEKINSYLTYQAEIDAIDAKALEKGDLYIPKLKEYGDEYSTRISRQTPDNVGVDKIRLDKIILEYIKLQGWEESIKNNPSLSSDLYKRNCKPAKQLILLVNNDDLVLKIISTMAEVYKTKGLSWTLETVIKHLPEFLNKARPPKAYKPKEWTPPVIAEPTKEEKEAIKGLVAGVVRKLKQPLIVR</sequence>
<evidence type="ECO:0000313" key="2">
    <source>
        <dbReference type="EMBL" id="QJA53694.1"/>
    </source>
</evidence>
<dbReference type="Pfam" id="PF14297">
    <property type="entry name" value="Lin1244_N"/>
    <property type="match status" value="1"/>
</dbReference>
<protein>
    <recommendedName>
        <fullName evidence="1">Lin1244/Lin1753-like N-terminal domain-containing protein</fullName>
    </recommendedName>
</protein>
<feature type="domain" description="Lin1244/Lin1753-like N-terminal" evidence="1">
    <location>
        <begin position="3"/>
        <end position="89"/>
    </location>
</feature>
<organism evidence="2">
    <name type="scientific">viral metagenome</name>
    <dbReference type="NCBI Taxonomy" id="1070528"/>
    <lineage>
        <taxon>unclassified sequences</taxon>
        <taxon>metagenomes</taxon>
        <taxon>organismal metagenomes</taxon>
    </lineage>
</organism>
<evidence type="ECO:0000259" key="1">
    <source>
        <dbReference type="Pfam" id="PF14297"/>
    </source>
</evidence>
<dbReference type="InterPro" id="IPR025400">
    <property type="entry name" value="Lin1244/Lin1753-like_N"/>
</dbReference>
<dbReference type="AlphaFoldDB" id="A0A6H2A1K1"/>
<gene>
    <name evidence="2" type="ORF">TM448A03789_0009</name>
</gene>
<accession>A0A6H2A1K1</accession>